<proteinExistence type="predicted"/>
<sequence length="143" mass="16341">MLRFIQQVRVPVVHSPFHQDWTEGDLLRRRTKRNCAISCVFIKRNGCNGKLKKLTLFDLINERVRCQSWPSDGSNPFSERENIGRLFGVLARGPTRGRRLAGRGEGGVLRVSKTHLWGKWPLLVAPQDAGRARSARAPRRFPK</sequence>
<protein>
    <submittedName>
        <fullName evidence="1">Uncharacterized protein</fullName>
    </submittedName>
</protein>
<dbReference type="EMBL" id="BGZK01000487">
    <property type="protein sequence ID" value="GBP46611.1"/>
    <property type="molecule type" value="Genomic_DNA"/>
</dbReference>
<gene>
    <name evidence="1" type="ORF">EVAR_95073_1</name>
</gene>
<evidence type="ECO:0000313" key="2">
    <source>
        <dbReference type="Proteomes" id="UP000299102"/>
    </source>
</evidence>
<accession>A0A4C1W6C1</accession>
<keyword evidence="2" id="KW-1185">Reference proteome</keyword>
<name>A0A4C1W6C1_EUMVA</name>
<organism evidence="1 2">
    <name type="scientific">Eumeta variegata</name>
    <name type="common">Bagworm moth</name>
    <name type="synonym">Eumeta japonica</name>
    <dbReference type="NCBI Taxonomy" id="151549"/>
    <lineage>
        <taxon>Eukaryota</taxon>
        <taxon>Metazoa</taxon>
        <taxon>Ecdysozoa</taxon>
        <taxon>Arthropoda</taxon>
        <taxon>Hexapoda</taxon>
        <taxon>Insecta</taxon>
        <taxon>Pterygota</taxon>
        <taxon>Neoptera</taxon>
        <taxon>Endopterygota</taxon>
        <taxon>Lepidoptera</taxon>
        <taxon>Glossata</taxon>
        <taxon>Ditrysia</taxon>
        <taxon>Tineoidea</taxon>
        <taxon>Psychidae</taxon>
        <taxon>Oiketicinae</taxon>
        <taxon>Eumeta</taxon>
    </lineage>
</organism>
<reference evidence="1 2" key="1">
    <citation type="journal article" date="2019" name="Commun. Biol.">
        <title>The bagworm genome reveals a unique fibroin gene that provides high tensile strength.</title>
        <authorList>
            <person name="Kono N."/>
            <person name="Nakamura H."/>
            <person name="Ohtoshi R."/>
            <person name="Tomita M."/>
            <person name="Numata K."/>
            <person name="Arakawa K."/>
        </authorList>
    </citation>
    <scope>NUCLEOTIDE SEQUENCE [LARGE SCALE GENOMIC DNA]</scope>
</reference>
<dbReference type="Proteomes" id="UP000299102">
    <property type="component" value="Unassembled WGS sequence"/>
</dbReference>
<dbReference type="AlphaFoldDB" id="A0A4C1W6C1"/>
<evidence type="ECO:0000313" key="1">
    <source>
        <dbReference type="EMBL" id="GBP46611.1"/>
    </source>
</evidence>
<comment type="caution">
    <text evidence="1">The sequence shown here is derived from an EMBL/GenBank/DDBJ whole genome shotgun (WGS) entry which is preliminary data.</text>
</comment>